<sequence>MSQSSENQDNFELRPRTNADHTETSISEWMALLSVADQPATRETEKATATQEPNNAVDPVLVARADAAYKVNFDVMLGERSSLFDRVKLKSKTKPRKSMVPANFQPAAPLPITSIPATKVNSMLKRIIENIPTSTSNPSKKAKMATPKKKKKPSQVLASTPKKTK</sequence>
<proteinExistence type="predicted"/>
<dbReference type="Proteomes" id="UP001454036">
    <property type="component" value="Unassembled WGS sequence"/>
</dbReference>
<feature type="compositionally biased region" description="Polar residues" evidence="1">
    <location>
        <begin position="1"/>
        <end position="10"/>
    </location>
</feature>
<comment type="caution">
    <text evidence="2">The sequence shown here is derived from an EMBL/GenBank/DDBJ whole genome shotgun (WGS) entry which is preliminary data.</text>
</comment>
<feature type="compositionally biased region" description="Basic residues" evidence="1">
    <location>
        <begin position="140"/>
        <end position="153"/>
    </location>
</feature>
<dbReference type="EMBL" id="BAABME010000618">
    <property type="protein sequence ID" value="GAA0144229.1"/>
    <property type="molecule type" value="Genomic_DNA"/>
</dbReference>
<evidence type="ECO:0000313" key="3">
    <source>
        <dbReference type="Proteomes" id="UP001454036"/>
    </source>
</evidence>
<evidence type="ECO:0000256" key="1">
    <source>
        <dbReference type="SAM" id="MobiDB-lite"/>
    </source>
</evidence>
<organism evidence="2 3">
    <name type="scientific">Lithospermum erythrorhizon</name>
    <name type="common">Purple gromwell</name>
    <name type="synonym">Lithospermum officinale var. erythrorhizon</name>
    <dbReference type="NCBI Taxonomy" id="34254"/>
    <lineage>
        <taxon>Eukaryota</taxon>
        <taxon>Viridiplantae</taxon>
        <taxon>Streptophyta</taxon>
        <taxon>Embryophyta</taxon>
        <taxon>Tracheophyta</taxon>
        <taxon>Spermatophyta</taxon>
        <taxon>Magnoliopsida</taxon>
        <taxon>eudicotyledons</taxon>
        <taxon>Gunneridae</taxon>
        <taxon>Pentapetalae</taxon>
        <taxon>asterids</taxon>
        <taxon>lamiids</taxon>
        <taxon>Boraginales</taxon>
        <taxon>Boraginaceae</taxon>
        <taxon>Boraginoideae</taxon>
        <taxon>Lithospermeae</taxon>
        <taxon>Lithospermum</taxon>
    </lineage>
</organism>
<protein>
    <submittedName>
        <fullName evidence="2">Uncharacterized protein</fullName>
    </submittedName>
</protein>
<feature type="region of interest" description="Disordered" evidence="1">
    <location>
        <begin position="129"/>
        <end position="165"/>
    </location>
</feature>
<reference evidence="2 3" key="1">
    <citation type="submission" date="2024-01" db="EMBL/GenBank/DDBJ databases">
        <title>The complete chloroplast genome sequence of Lithospermum erythrorhizon: insights into the phylogenetic relationship among Boraginaceae species and the maternal lineages of purple gromwells.</title>
        <authorList>
            <person name="Okada T."/>
            <person name="Watanabe K."/>
        </authorList>
    </citation>
    <scope>NUCLEOTIDE SEQUENCE [LARGE SCALE GENOMIC DNA]</scope>
</reference>
<gene>
    <name evidence="2" type="ORF">LIER_04729</name>
</gene>
<evidence type="ECO:0000313" key="2">
    <source>
        <dbReference type="EMBL" id="GAA0144229.1"/>
    </source>
</evidence>
<keyword evidence="3" id="KW-1185">Reference proteome</keyword>
<feature type="region of interest" description="Disordered" evidence="1">
    <location>
        <begin position="1"/>
        <end position="24"/>
    </location>
</feature>
<dbReference type="AlphaFoldDB" id="A0AAV3NY86"/>
<name>A0AAV3NY86_LITER</name>
<accession>A0AAV3NY86</accession>
<feature type="compositionally biased region" description="Basic and acidic residues" evidence="1">
    <location>
        <begin position="11"/>
        <end position="23"/>
    </location>
</feature>